<evidence type="ECO:0000313" key="2">
    <source>
        <dbReference type="Proteomes" id="UP000412311"/>
    </source>
</evidence>
<dbReference type="EMBL" id="CABVJG010000014">
    <property type="protein sequence ID" value="VVQ18823.1"/>
    <property type="molecule type" value="Genomic_DNA"/>
</dbReference>
<name>A0A5E7V6T8_PSEFL</name>
<dbReference type="AlphaFoldDB" id="A0A5E7V6T8"/>
<protein>
    <submittedName>
        <fullName evidence="1">Uncharacterized protein</fullName>
    </submittedName>
</protein>
<sequence>MFCVLGSQGIAAEDPVVFRGLKHSDSKWPAFESAIKSANLISAPSGPVLSPSWSWVGDNGRSVPVYLVESPSGALSTPAVVPRDCWCIFVNRMAFELWLRAHSTGQGRMSLEPKYLLTFMLLHEVGHLSKRTSGAEFTNGALSQLNIDPSLAKANEEKADEFAAGLLRQWGRSAPTSTTSLEANWVAIELTKLSWNMQAYRTLDEFGAMETGKPSVFFDQNLTHPNLGWRVLRSNYLIQQSEEAKALLDAFEEARQKGADGRRLYESP</sequence>
<reference evidence="1 2" key="1">
    <citation type="submission" date="2019-09" db="EMBL/GenBank/DDBJ databases">
        <authorList>
            <person name="Chandra G."/>
            <person name="Truman W A."/>
        </authorList>
    </citation>
    <scope>NUCLEOTIDE SEQUENCE [LARGE SCALE GENOMIC DNA]</scope>
    <source>
        <strain evidence="1">PS925</strain>
    </source>
</reference>
<organism evidence="1 2">
    <name type="scientific">Pseudomonas fluorescens</name>
    <dbReference type="NCBI Taxonomy" id="294"/>
    <lineage>
        <taxon>Bacteria</taxon>
        <taxon>Pseudomonadati</taxon>
        <taxon>Pseudomonadota</taxon>
        <taxon>Gammaproteobacteria</taxon>
        <taxon>Pseudomonadales</taxon>
        <taxon>Pseudomonadaceae</taxon>
        <taxon>Pseudomonas</taxon>
    </lineage>
</organism>
<dbReference type="Proteomes" id="UP000412311">
    <property type="component" value="Unassembled WGS sequence"/>
</dbReference>
<proteinExistence type="predicted"/>
<evidence type="ECO:0000313" key="1">
    <source>
        <dbReference type="EMBL" id="VVQ18823.1"/>
    </source>
</evidence>
<accession>A0A5E7V6T8</accession>
<gene>
    <name evidence="1" type="ORF">PS925_04497</name>
</gene>